<reference evidence="1 2" key="1">
    <citation type="submission" date="2018-02" db="EMBL/GenBank/DDBJ databases">
        <title>Complete genome sequence of Streptomyces dengpaensis, the producer of angucyclines.</title>
        <authorList>
            <person name="Yumei L."/>
        </authorList>
    </citation>
    <scope>NUCLEOTIDE SEQUENCE [LARGE SCALE GENOMIC DNA]</scope>
    <source>
        <strain evidence="1 2">XZHG99</strain>
    </source>
</reference>
<keyword evidence="2" id="KW-1185">Reference proteome</keyword>
<gene>
    <name evidence="1" type="ORF">C4B68_34255</name>
</gene>
<name>A0ABN5ICN2_9ACTN</name>
<proteinExistence type="predicted"/>
<evidence type="ECO:0000313" key="2">
    <source>
        <dbReference type="Proteomes" id="UP000238413"/>
    </source>
</evidence>
<evidence type="ECO:0000313" key="1">
    <source>
        <dbReference type="EMBL" id="AVH60015.1"/>
    </source>
</evidence>
<organism evidence="1 2">
    <name type="scientific">Streptomyces dengpaensis</name>
    <dbReference type="NCBI Taxonomy" id="2049881"/>
    <lineage>
        <taxon>Bacteria</taxon>
        <taxon>Bacillati</taxon>
        <taxon>Actinomycetota</taxon>
        <taxon>Actinomycetes</taxon>
        <taxon>Kitasatosporales</taxon>
        <taxon>Streptomycetaceae</taxon>
        <taxon>Streptomyces</taxon>
    </lineage>
</organism>
<accession>A0ABN5ICN2</accession>
<dbReference type="Proteomes" id="UP000238413">
    <property type="component" value="Chromosome"/>
</dbReference>
<dbReference type="EMBL" id="CP026652">
    <property type="protein sequence ID" value="AVH60015.1"/>
    <property type="molecule type" value="Genomic_DNA"/>
</dbReference>
<dbReference type="RefSeq" id="WP_099500394.1">
    <property type="nucleotide sequence ID" value="NZ_CP026652.1"/>
</dbReference>
<sequence>MPDPSTTRLALYKSKSDGSELVNYTQDIGQNWDKVDAAAGFQAATSSTRPSTPYSGKPIFETDTFYRTLFSNGTSPASASWVEIPNSSATFNNNLKLASGKQVNIGASGSSASYTALLPTATGDYILASRVTADSVSRLTIRADGRLDWSSGAATQDTNLFRDTANVLRTNDSLTVDLNLTVSGNITVAGIGQTLFARKTGDTSRASTTTQADDPHLTVSLTASATYLLYAYLVYQAGTTGDINVGFTIPSGAAGSWQGTGIGRDVVASVGTGGWTVRMNANDVSTTQLRSYGGDTTNQVVQVMGIVRTSSAGAFTVQWAQAAIDATATILRTDSWMQLTRVA</sequence>
<protein>
    <submittedName>
        <fullName evidence="1">Uncharacterized protein</fullName>
    </submittedName>
</protein>